<dbReference type="FunFam" id="1.10.8.270:FF:000014">
    <property type="entry name" value="Putative TBC1 domain family member 2B"/>
    <property type="match status" value="1"/>
</dbReference>
<reference evidence="6 7" key="2">
    <citation type="journal article" date="2024" name="G3 (Bethesda)">
        <title>The genome of the cryopelagic Antarctic bald notothen, Trematomus borchgrevinki.</title>
        <authorList>
            <person name="Rayamajhi N."/>
            <person name="Rivera-Colon A.G."/>
            <person name="Minhas B.F."/>
            <person name="Cheng C.C."/>
            <person name="Catchen J.M."/>
        </authorList>
    </citation>
    <scope>NUCLEOTIDE SEQUENCE [LARGE SCALE GENOMIC DNA]</scope>
    <source>
        <strain evidence="6">AGRC-2024</strain>
    </source>
</reference>
<dbReference type="Proteomes" id="UP001619887">
    <property type="component" value="Unassembled WGS sequence"/>
</dbReference>
<dbReference type="EMBL" id="JBIYXZ010002072">
    <property type="protein sequence ID" value="KAL3060938.1"/>
    <property type="molecule type" value="Genomic_DNA"/>
</dbReference>
<dbReference type="GO" id="GO:0005829">
    <property type="term" value="C:cytosol"/>
    <property type="evidence" value="ECO:0007669"/>
    <property type="project" value="UniProtKB-ARBA"/>
</dbReference>
<feature type="coiled-coil region" evidence="3">
    <location>
        <begin position="107"/>
        <end position="198"/>
    </location>
</feature>
<evidence type="ECO:0000313" key="6">
    <source>
        <dbReference type="EMBL" id="KAL3060938.1"/>
    </source>
</evidence>
<evidence type="ECO:0000256" key="2">
    <source>
        <dbReference type="ARBA" id="ARBA00023054"/>
    </source>
</evidence>
<evidence type="ECO:0000256" key="1">
    <source>
        <dbReference type="ARBA" id="ARBA00022468"/>
    </source>
</evidence>
<dbReference type="PROSITE" id="PS50086">
    <property type="entry name" value="TBC_RABGAP"/>
    <property type="match status" value="1"/>
</dbReference>
<dbReference type="InterPro" id="IPR000195">
    <property type="entry name" value="Rab-GAP-TBC_dom"/>
</dbReference>
<sequence length="659" mass="76131">MTPTVPLALPPPLSLAEAGQVTRAERRDSSSLLDSWSRRTKRSSSSQRLLQEKEALQEEVIAQKELVWILHRALEAFQLEKRSCAEFLAASGEQERMELLQHRERHAAELQEQLQEARGGQEDLRNSLQLRDAEVAALQDDIRRLTERNNTKQEVIMKLCDQLTSCLSSGGRSDSQSLTQLQQEVENLKDDMEAYRTQNCFLNSELYQLTHLWRTSSQQETSLMLKCSHLEARLCQVESRYLGVLRQLQENKALEPAQRGAVQKMIEDALKGGLKGVIRLDMARDHDEYGFQIVPEYEVEDMKLLAKIQALEIRSHNLLNQDGADRPLIGRWAQFLAGRSSDDLCASPELKGLLRGGVPREYRQQVWTWLVRARTRSARERHPQRYQQLCEKSDASPRPVSRQIQLDLHRTLTTNQHFSSPSSPAVQQLRRVLLAFSWQNPVIGYCQGLNRLAALALLVLQSEEEAFWCLVAVVENILPPDYYTKQLLASQADQRVLKDFLSEKLPRLSAHLQLHSVDVSLVCFNWFLVVFVESLPSDLLLRLWDAFLYEGSKVVFRYALALFKYKEDDILKIQDGVEIHQYLRFFTKTITDGRRLTSIAFSDMNPFPGRLLRNRRVLHLQRLQAELQDLEDQQEEFLTENLTENRRDDKELDVSEDEF</sequence>
<dbReference type="Gene3D" id="1.10.472.80">
    <property type="entry name" value="Ypt/Rab-GAP domain of gyp1p, domain 3"/>
    <property type="match status" value="1"/>
</dbReference>
<reference evidence="6 7" key="1">
    <citation type="journal article" date="2022" name="G3 (Bethesda)">
        <title>Evaluating Illumina-, Nanopore-, and PacBio-based genome assembly strategies with the bald notothen, Trematomus borchgrevinki.</title>
        <authorList>
            <person name="Rayamajhi N."/>
            <person name="Cheng C.C."/>
            <person name="Catchen J.M."/>
        </authorList>
    </citation>
    <scope>NUCLEOTIDE SEQUENCE [LARGE SCALE GENOMIC DNA]</scope>
    <source>
        <strain evidence="6">AGRC-2024</strain>
    </source>
</reference>
<name>A0ABD2H522_PAGBO</name>
<dbReference type="GO" id="GO:0005096">
    <property type="term" value="F:GTPase activator activity"/>
    <property type="evidence" value="ECO:0007669"/>
    <property type="project" value="UniProtKB-KW"/>
</dbReference>
<dbReference type="SMART" id="SM00164">
    <property type="entry name" value="TBC"/>
    <property type="match status" value="1"/>
</dbReference>
<dbReference type="Gene3D" id="1.10.8.270">
    <property type="entry name" value="putative rabgap domain of human tbc1 domain family member 14 like domains"/>
    <property type="match status" value="1"/>
</dbReference>
<evidence type="ECO:0000259" key="5">
    <source>
        <dbReference type="PROSITE" id="PS50086"/>
    </source>
</evidence>
<gene>
    <name evidence="6" type="ORF">OYC64_009199</name>
</gene>
<organism evidence="6 7">
    <name type="scientific">Pagothenia borchgrevinki</name>
    <name type="common">Bald rockcod</name>
    <name type="synonym">Trematomus borchgrevinki</name>
    <dbReference type="NCBI Taxonomy" id="8213"/>
    <lineage>
        <taxon>Eukaryota</taxon>
        <taxon>Metazoa</taxon>
        <taxon>Chordata</taxon>
        <taxon>Craniata</taxon>
        <taxon>Vertebrata</taxon>
        <taxon>Euteleostomi</taxon>
        <taxon>Actinopterygii</taxon>
        <taxon>Neopterygii</taxon>
        <taxon>Teleostei</taxon>
        <taxon>Neoteleostei</taxon>
        <taxon>Acanthomorphata</taxon>
        <taxon>Eupercaria</taxon>
        <taxon>Perciformes</taxon>
        <taxon>Notothenioidei</taxon>
        <taxon>Nototheniidae</taxon>
        <taxon>Pagothenia</taxon>
    </lineage>
</organism>
<evidence type="ECO:0000256" key="3">
    <source>
        <dbReference type="SAM" id="Coils"/>
    </source>
</evidence>
<accession>A0ABD2H522</accession>
<dbReference type="InterPro" id="IPR035969">
    <property type="entry name" value="Rab-GAP_TBC_sf"/>
</dbReference>
<keyword evidence="7" id="KW-1185">Reference proteome</keyword>
<dbReference type="PANTHER" id="PTHR47219:SF20">
    <property type="entry name" value="TBC1 DOMAIN FAMILY MEMBER 2B"/>
    <property type="match status" value="1"/>
</dbReference>
<feature type="domain" description="Rab-GAP TBC" evidence="5">
    <location>
        <begin position="357"/>
        <end position="551"/>
    </location>
</feature>
<dbReference type="FunFam" id="1.10.472.80:FF:000018">
    <property type="entry name" value="TBC1 domain family member 2B"/>
    <property type="match status" value="1"/>
</dbReference>
<evidence type="ECO:0000313" key="7">
    <source>
        <dbReference type="Proteomes" id="UP001619887"/>
    </source>
</evidence>
<keyword evidence="1" id="KW-0343">GTPase activation</keyword>
<dbReference type="GO" id="GO:0031410">
    <property type="term" value="C:cytoplasmic vesicle"/>
    <property type="evidence" value="ECO:0007669"/>
    <property type="project" value="UniProtKB-ARBA"/>
</dbReference>
<protein>
    <recommendedName>
        <fullName evidence="5">Rab-GAP TBC domain-containing protein</fullName>
    </recommendedName>
</protein>
<proteinExistence type="predicted"/>
<dbReference type="InterPro" id="IPR050302">
    <property type="entry name" value="Rab_GAP_TBC_domain"/>
</dbReference>
<comment type="caution">
    <text evidence="6">The sequence shown here is derived from an EMBL/GenBank/DDBJ whole genome shotgun (WGS) entry which is preliminary data.</text>
</comment>
<dbReference type="AlphaFoldDB" id="A0ABD2H522"/>
<dbReference type="SUPFAM" id="SSF47923">
    <property type="entry name" value="Ypt/Rab-GAP domain of gyp1p"/>
    <property type="match status" value="2"/>
</dbReference>
<dbReference type="Pfam" id="PF00566">
    <property type="entry name" value="RabGAP-TBC"/>
    <property type="match status" value="1"/>
</dbReference>
<evidence type="ECO:0000256" key="4">
    <source>
        <dbReference type="SAM" id="MobiDB-lite"/>
    </source>
</evidence>
<feature type="region of interest" description="Disordered" evidence="4">
    <location>
        <begin position="17"/>
        <end position="38"/>
    </location>
</feature>
<feature type="coiled-coil region" evidence="3">
    <location>
        <begin position="613"/>
        <end position="640"/>
    </location>
</feature>
<keyword evidence="2 3" id="KW-0175">Coiled coil</keyword>
<dbReference type="PANTHER" id="PTHR47219">
    <property type="entry name" value="RAB GTPASE-ACTIVATING PROTEIN 1-LIKE"/>
    <property type="match status" value="1"/>
</dbReference>